<feature type="non-terminal residue" evidence="1">
    <location>
        <position position="85"/>
    </location>
</feature>
<proteinExistence type="predicted"/>
<organism evidence="1 2">
    <name type="scientific">Trichinella britovi</name>
    <name type="common">Parasitic roundworm</name>
    <dbReference type="NCBI Taxonomy" id="45882"/>
    <lineage>
        <taxon>Eukaryota</taxon>
        <taxon>Metazoa</taxon>
        <taxon>Ecdysozoa</taxon>
        <taxon>Nematoda</taxon>
        <taxon>Enoplea</taxon>
        <taxon>Dorylaimia</taxon>
        <taxon>Trichinellida</taxon>
        <taxon>Trichinellidae</taxon>
        <taxon>Trichinella</taxon>
    </lineage>
</organism>
<dbReference type="EMBL" id="JYDI01000154">
    <property type="protein sequence ID" value="KRY50276.1"/>
    <property type="molecule type" value="Genomic_DNA"/>
</dbReference>
<feature type="non-terminal residue" evidence="1">
    <location>
        <position position="1"/>
    </location>
</feature>
<name>A0A0V1CLV3_TRIBR</name>
<evidence type="ECO:0000313" key="1">
    <source>
        <dbReference type="EMBL" id="KRY50276.1"/>
    </source>
</evidence>
<protein>
    <submittedName>
        <fullName evidence="1">Uncharacterized protein</fullName>
    </submittedName>
</protein>
<reference evidence="1 2" key="1">
    <citation type="submission" date="2015-01" db="EMBL/GenBank/DDBJ databases">
        <title>Evolution of Trichinella species and genotypes.</title>
        <authorList>
            <person name="Korhonen P.K."/>
            <person name="Edoardo P."/>
            <person name="Giuseppe L.R."/>
            <person name="Gasser R.B."/>
        </authorList>
    </citation>
    <scope>NUCLEOTIDE SEQUENCE [LARGE SCALE GENOMIC DNA]</scope>
    <source>
        <strain evidence="1">ISS120</strain>
    </source>
</reference>
<dbReference type="Proteomes" id="UP000054653">
    <property type="component" value="Unassembled WGS sequence"/>
</dbReference>
<keyword evidence="2" id="KW-1185">Reference proteome</keyword>
<comment type="caution">
    <text evidence="1">The sequence shown here is derived from an EMBL/GenBank/DDBJ whole genome shotgun (WGS) entry which is preliminary data.</text>
</comment>
<sequence>LKGDYQILDRSIKLVTSPIAVDGQVSSFESDVSQWLISESGNKFCATDKPYHKSQTKEPAMAVCIDDATIFGQFNQIGQIVENCA</sequence>
<accession>A0A0V1CLV3</accession>
<dbReference type="OrthoDB" id="5916554at2759"/>
<gene>
    <name evidence="1" type="ORF">T03_6305</name>
</gene>
<dbReference type="AlphaFoldDB" id="A0A0V1CLV3"/>
<evidence type="ECO:0000313" key="2">
    <source>
        <dbReference type="Proteomes" id="UP000054653"/>
    </source>
</evidence>